<dbReference type="PRINTS" id="PR00069">
    <property type="entry name" value="ALDKETRDTASE"/>
</dbReference>
<evidence type="ECO:0000256" key="2">
    <source>
        <dbReference type="ARBA" id="ARBA00022857"/>
    </source>
</evidence>
<comment type="similarity">
    <text evidence="1">Belongs to the aldo/keto reductase family.</text>
</comment>
<evidence type="ECO:0000256" key="1">
    <source>
        <dbReference type="ARBA" id="ARBA00007905"/>
    </source>
</evidence>
<dbReference type="InterPro" id="IPR020471">
    <property type="entry name" value="AKR"/>
</dbReference>
<keyword evidence="3" id="KW-0560">Oxidoreductase</keyword>
<dbReference type="PANTHER" id="PTHR43827:SF3">
    <property type="entry name" value="NADP-DEPENDENT OXIDOREDUCTASE DOMAIN-CONTAINING PROTEIN"/>
    <property type="match status" value="1"/>
</dbReference>
<dbReference type="GO" id="GO:0016616">
    <property type="term" value="F:oxidoreductase activity, acting on the CH-OH group of donors, NAD or NADP as acceptor"/>
    <property type="evidence" value="ECO:0007669"/>
    <property type="project" value="UniProtKB-ARBA"/>
</dbReference>
<dbReference type="PANTHER" id="PTHR43827">
    <property type="entry name" value="2,5-DIKETO-D-GLUCONIC ACID REDUCTASE"/>
    <property type="match status" value="1"/>
</dbReference>
<evidence type="ECO:0000259" key="4">
    <source>
        <dbReference type="Pfam" id="PF00248"/>
    </source>
</evidence>
<dbReference type="InterPro" id="IPR023210">
    <property type="entry name" value="NADP_OxRdtase_dom"/>
</dbReference>
<organism evidence="5">
    <name type="scientific">freshwater metagenome</name>
    <dbReference type="NCBI Taxonomy" id="449393"/>
    <lineage>
        <taxon>unclassified sequences</taxon>
        <taxon>metagenomes</taxon>
        <taxon>ecological metagenomes</taxon>
    </lineage>
</organism>
<dbReference type="SUPFAM" id="SSF51430">
    <property type="entry name" value="NAD(P)-linked oxidoreductase"/>
    <property type="match status" value="1"/>
</dbReference>
<name>A0A6J7PPZ8_9ZZZZ</name>
<dbReference type="AlphaFoldDB" id="A0A6J7PPZ8"/>
<dbReference type="InterPro" id="IPR036812">
    <property type="entry name" value="NAD(P)_OxRdtase_dom_sf"/>
</dbReference>
<protein>
    <submittedName>
        <fullName evidence="5">Unannotated protein</fullName>
    </submittedName>
</protein>
<dbReference type="PROSITE" id="PS00798">
    <property type="entry name" value="ALDOKETO_REDUCTASE_1"/>
    <property type="match status" value="1"/>
</dbReference>
<dbReference type="PIRSF" id="PIRSF000097">
    <property type="entry name" value="AKR"/>
    <property type="match status" value="1"/>
</dbReference>
<dbReference type="InterPro" id="IPR018170">
    <property type="entry name" value="Aldo/ket_reductase_CS"/>
</dbReference>
<dbReference type="FunFam" id="3.20.20.100:FF:000002">
    <property type="entry name" value="2,5-diketo-D-gluconic acid reductase A"/>
    <property type="match status" value="1"/>
</dbReference>
<dbReference type="Pfam" id="PF00248">
    <property type="entry name" value="Aldo_ket_red"/>
    <property type="match status" value="1"/>
</dbReference>
<proteinExistence type="inferred from homology"/>
<dbReference type="EMBL" id="CAFBOZ010000113">
    <property type="protein sequence ID" value="CAB5004652.1"/>
    <property type="molecule type" value="Genomic_DNA"/>
</dbReference>
<evidence type="ECO:0000256" key="3">
    <source>
        <dbReference type="ARBA" id="ARBA00023002"/>
    </source>
</evidence>
<feature type="domain" description="NADP-dependent oxidoreductase" evidence="4">
    <location>
        <begin position="14"/>
        <end position="257"/>
    </location>
</feature>
<sequence>MDLPLNDGGSIPAIGFGTWPMDDSEAELAVAEAIAHGYRLIDTAFNYSNETGVGRAIVSSGIAREDLFLTSKFNREFHSVQGVAEAFEGSAKRLGVEYLDLFLIHWPNPDHDQYVQAWEGLIALREQGKVRHIGTSNFLPEHHARIIEATGVVPAVDQLQVNPRLSQPDARADNAARGIVTQAWSPLGQGNDLLTHPLLTELAQIYSATPAQVVIAWDLALGLATCPKTSTPRRMDENLAAASLVLRDADVEALTALDGSEEHTHHPNVFGH</sequence>
<gene>
    <name evidence="5" type="ORF">UFOPK3992_00899</name>
</gene>
<reference evidence="5" key="1">
    <citation type="submission" date="2020-05" db="EMBL/GenBank/DDBJ databases">
        <authorList>
            <person name="Chiriac C."/>
            <person name="Salcher M."/>
            <person name="Ghai R."/>
            <person name="Kavagutti S V."/>
        </authorList>
    </citation>
    <scope>NUCLEOTIDE SEQUENCE</scope>
</reference>
<keyword evidence="2" id="KW-0521">NADP</keyword>
<accession>A0A6J7PPZ8</accession>
<dbReference type="Gene3D" id="3.20.20.100">
    <property type="entry name" value="NADP-dependent oxidoreductase domain"/>
    <property type="match status" value="1"/>
</dbReference>
<evidence type="ECO:0000313" key="5">
    <source>
        <dbReference type="EMBL" id="CAB5004652.1"/>
    </source>
</evidence>